<name>A0A6J6HW15_9ZZZZ</name>
<proteinExistence type="predicted"/>
<accession>A0A6J6HW15</accession>
<protein>
    <submittedName>
        <fullName evidence="1">Unannotated protein</fullName>
    </submittedName>
</protein>
<organism evidence="1">
    <name type="scientific">freshwater metagenome</name>
    <dbReference type="NCBI Taxonomy" id="449393"/>
    <lineage>
        <taxon>unclassified sequences</taxon>
        <taxon>metagenomes</taxon>
        <taxon>ecological metagenomes</taxon>
    </lineage>
</organism>
<reference evidence="1" key="1">
    <citation type="submission" date="2020-05" db="EMBL/GenBank/DDBJ databases">
        <authorList>
            <person name="Chiriac C."/>
            <person name="Salcher M."/>
            <person name="Ghai R."/>
            <person name="Kavagutti S V."/>
        </authorList>
    </citation>
    <scope>NUCLEOTIDE SEQUENCE</scope>
</reference>
<dbReference type="SMART" id="SM00710">
    <property type="entry name" value="PbH1"/>
    <property type="match status" value="6"/>
</dbReference>
<dbReference type="InterPro" id="IPR011050">
    <property type="entry name" value="Pectin_lyase_fold/virulence"/>
</dbReference>
<gene>
    <name evidence="1" type="ORF">UFOPK1835_01360</name>
</gene>
<sequence>MSNAARKSPRRATLRNFGSLAAGSTLLVAGVGTTVALAPSAGAASFSVTNLNDSGLGSLRQAIIDTNGAAGADTIEFAPGVSGMITLQSDLPVITEALDISGPGAANLTVSGDGTWAVFAIAPINAGEAVTISGLTITDGQSATRASGISAIAATLNVESVVLTENVGGDDVLTGGGAVGTYDSIVSIFDSTIDRNTASTTGYSSQGGGISSFRGSIVISGSTITNNSADYAGGILAVGDSATITGSTISSNVAAQTSGGVLLDNDINSVSDSIIDGNRAANVGGTLVFGPATSVTNTRISNNVATEDVGGAVIYGETSTVLDRLTVTGNVGDLIGGLELSTGGTISSSTISGNTGAGIEVANSYYGVTSIDAVQSLLGPLDMNTPSIRATTGPLAISHTTVTGNSREGIVQSVRRPPAAIQPQAPAPSFPGIVSLDHVLLADNGLDDLASPVSARWSFIEKPVASVVDPSDHNITGVDPQLQPLLFVSDTVSVIPVPFGSPAWNAGDPAFSPPPEFDQRGLPRIVEIVDIGAYEVQELPAIPTVPTFAG</sequence>
<dbReference type="SUPFAM" id="SSF51126">
    <property type="entry name" value="Pectin lyase-like"/>
    <property type="match status" value="1"/>
</dbReference>
<dbReference type="InterPro" id="IPR012334">
    <property type="entry name" value="Pectin_lyas_fold"/>
</dbReference>
<dbReference type="AlphaFoldDB" id="A0A6J6HW15"/>
<dbReference type="EMBL" id="CAEZUP010000060">
    <property type="protein sequence ID" value="CAB4615334.1"/>
    <property type="molecule type" value="Genomic_DNA"/>
</dbReference>
<dbReference type="InterPro" id="IPR006626">
    <property type="entry name" value="PbH1"/>
</dbReference>
<dbReference type="NCBIfam" id="NF041518">
    <property type="entry name" value="choice_anch_Q"/>
    <property type="match status" value="1"/>
</dbReference>
<dbReference type="Gene3D" id="2.160.20.10">
    <property type="entry name" value="Single-stranded right-handed beta-helix, Pectin lyase-like"/>
    <property type="match status" value="1"/>
</dbReference>
<evidence type="ECO:0000313" key="1">
    <source>
        <dbReference type="EMBL" id="CAB4615334.1"/>
    </source>
</evidence>
<dbReference type="InterPro" id="IPR059226">
    <property type="entry name" value="Choice_anch_Q_dom"/>
</dbReference>